<name>A0A3Q7H2Q2_SOLLC</name>
<reference evidence="1" key="1">
    <citation type="journal article" date="2012" name="Nature">
        <title>The tomato genome sequence provides insights into fleshy fruit evolution.</title>
        <authorList>
            <consortium name="Tomato Genome Consortium"/>
        </authorList>
    </citation>
    <scope>NUCLEOTIDE SEQUENCE [LARGE SCALE GENOMIC DNA]</scope>
    <source>
        <strain evidence="1">cv. Heinz 1706</strain>
    </source>
</reference>
<sequence>MYKICIIYSIIDKLKVFNFSSSPHNNTKHIMRTPEDPHNMRIKHLYNKMR</sequence>
<dbReference type="PaxDb" id="4081-Solyc06g073440.1.1"/>
<evidence type="ECO:0000313" key="1">
    <source>
        <dbReference type="EnsemblPlants" id="Solyc06g073440.1.1.1"/>
    </source>
</evidence>
<evidence type="ECO:0000313" key="2">
    <source>
        <dbReference type="Proteomes" id="UP000004994"/>
    </source>
</evidence>
<reference evidence="1" key="2">
    <citation type="submission" date="2019-01" db="UniProtKB">
        <authorList>
            <consortium name="EnsemblPlants"/>
        </authorList>
    </citation>
    <scope>IDENTIFICATION</scope>
    <source>
        <strain evidence="1">cv. Heinz 1706</strain>
    </source>
</reference>
<dbReference type="AlphaFoldDB" id="A0A3Q7H2Q2"/>
<dbReference type="EnsemblPlants" id="Solyc06g073440.1.1">
    <property type="protein sequence ID" value="Solyc06g073440.1.1.1"/>
    <property type="gene ID" value="Solyc06g073440.1"/>
</dbReference>
<keyword evidence="2" id="KW-1185">Reference proteome</keyword>
<proteinExistence type="predicted"/>
<dbReference type="InParanoid" id="A0A3Q7H2Q2"/>
<protein>
    <submittedName>
        <fullName evidence="1">Uncharacterized protein</fullName>
    </submittedName>
</protein>
<dbReference type="Proteomes" id="UP000004994">
    <property type="component" value="Chromosome 6"/>
</dbReference>
<accession>A0A3Q7H2Q2</accession>
<organism evidence="1">
    <name type="scientific">Solanum lycopersicum</name>
    <name type="common">Tomato</name>
    <name type="synonym">Lycopersicon esculentum</name>
    <dbReference type="NCBI Taxonomy" id="4081"/>
    <lineage>
        <taxon>Eukaryota</taxon>
        <taxon>Viridiplantae</taxon>
        <taxon>Streptophyta</taxon>
        <taxon>Embryophyta</taxon>
        <taxon>Tracheophyta</taxon>
        <taxon>Spermatophyta</taxon>
        <taxon>Magnoliopsida</taxon>
        <taxon>eudicotyledons</taxon>
        <taxon>Gunneridae</taxon>
        <taxon>Pentapetalae</taxon>
        <taxon>asterids</taxon>
        <taxon>lamiids</taxon>
        <taxon>Solanales</taxon>
        <taxon>Solanaceae</taxon>
        <taxon>Solanoideae</taxon>
        <taxon>Solaneae</taxon>
        <taxon>Solanum</taxon>
        <taxon>Solanum subgen. Lycopersicon</taxon>
    </lineage>
</organism>
<dbReference type="Gramene" id="Solyc06g073440.1.1">
    <property type="protein sequence ID" value="Solyc06g073440.1.1.1"/>
    <property type="gene ID" value="Solyc06g073440.1"/>
</dbReference>